<evidence type="ECO:0000313" key="5">
    <source>
        <dbReference type="Proteomes" id="UP000028545"/>
    </source>
</evidence>
<gene>
    <name evidence="4" type="ORF">SAPIO_CDS3186</name>
</gene>
<dbReference type="AlphaFoldDB" id="A0A084GA81"/>
<dbReference type="RefSeq" id="XP_016644042.1">
    <property type="nucleotide sequence ID" value="XM_016786036.1"/>
</dbReference>
<feature type="compositionally biased region" description="Polar residues" evidence="3">
    <location>
        <begin position="182"/>
        <end position="195"/>
    </location>
</feature>
<feature type="compositionally biased region" description="Polar residues" evidence="3">
    <location>
        <begin position="7"/>
        <end position="19"/>
    </location>
</feature>
<protein>
    <submittedName>
        <fullName evidence="4">Uncharacterized protein</fullName>
    </submittedName>
</protein>
<evidence type="ECO:0000256" key="3">
    <source>
        <dbReference type="SAM" id="MobiDB-lite"/>
    </source>
</evidence>
<dbReference type="Proteomes" id="UP000028545">
    <property type="component" value="Unassembled WGS sequence"/>
</dbReference>
<dbReference type="SUPFAM" id="SSF53933">
    <property type="entry name" value="Microbial ribonucleases"/>
    <property type="match status" value="1"/>
</dbReference>
<feature type="compositionally biased region" description="Basic and acidic residues" evidence="3">
    <location>
        <begin position="143"/>
        <end position="158"/>
    </location>
</feature>
<name>A0A084GA81_PSEDA</name>
<feature type="region of interest" description="Disordered" evidence="3">
    <location>
        <begin position="1"/>
        <end position="26"/>
    </location>
</feature>
<comment type="caution">
    <text evidence="4">The sequence shown here is derived from an EMBL/GenBank/DDBJ whole genome shotgun (WGS) entry which is preliminary data.</text>
</comment>
<accession>A0A084GA81</accession>
<dbReference type="GeneID" id="27722258"/>
<dbReference type="EMBL" id="JOWA01000088">
    <property type="protein sequence ID" value="KEZ44243.1"/>
    <property type="molecule type" value="Genomic_DNA"/>
</dbReference>
<keyword evidence="5" id="KW-1185">Reference proteome</keyword>
<organism evidence="4 5">
    <name type="scientific">Pseudallescheria apiosperma</name>
    <name type="common">Scedosporium apiospermum</name>
    <dbReference type="NCBI Taxonomy" id="563466"/>
    <lineage>
        <taxon>Eukaryota</taxon>
        <taxon>Fungi</taxon>
        <taxon>Dikarya</taxon>
        <taxon>Ascomycota</taxon>
        <taxon>Pezizomycotina</taxon>
        <taxon>Sordariomycetes</taxon>
        <taxon>Hypocreomycetidae</taxon>
        <taxon>Microascales</taxon>
        <taxon>Microascaceae</taxon>
        <taxon>Scedosporium</taxon>
    </lineage>
</organism>
<evidence type="ECO:0000256" key="2">
    <source>
        <dbReference type="ARBA" id="ARBA00022801"/>
    </source>
</evidence>
<evidence type="ECO:0000256" key="1">
    <source>
        <dbReference type="ARBA" id="ARBA00022722"/>
    </source>
</evidence>
<evidence type="ECO:0000313" key="4">
    <source>
        <dbReference type="EMBL" id="KEZ44243.1"/>
    </source>
</evidence>
<dbReference type="GO" id="GO:0004540">
    <property type="term" value="F:RNA nuclease activity"/>
    <property type="evidence" value="ECO:0007669"/>
    <property type="project" value="InterPro"/>
</dbReference>
<dbReference type="InterPro" id="IPR016191">
    <property type="entry name" value="Ribonuclease/ribotoxin"/>
</dbReference>
<proteinExistence type="predicted"/>
<dbReference type="OrthoDB" id="4770332at2759"/>
<keyword evidence="1" id="KW-0540">Nuclease</keyword>
<dbReference type="GO" id="GO:0016787">
    <property type="term" value="F:hydrolase activity"/>
    <property type="evidence" value="ECO:0007669"/>
    <property type="project" value="UniProtKB-KW"/>
</dbReference>
<sequence>MPLLSHTGRTSSGNSQTPQGEERSKIQTLITERNDETQMYSGDPQDMEIPEFVRTGSYYVTGRDEPDCKYFQASDVRRQVQQAPTTPRRFVKYLNRYHNGPRPLLHARRPFKEYPIAPSHQNGSAPGNFVCGDPGPVRAFYSESDRSEFDIGYREPPRGLRKGKKHPDAPYSLASYHPAPTYTDTSTIGRVQASS</sequence>
<dbReference type="GO" id="GO:0003723">
    <property type="term" value="F:RNA binding"/>
    <property type="evidence" value="ECO:0007669"/>
    <property type="project" value="InterPro"/>
</dbReference>
<dbReference type="VEuPathDB" id="FungiDB:SAPIO_CDS3186"/>
<reference evidence="4 5" key="1">
    <citation type="journal article" date="2014" name="Genome Announc.">
        <title>Draft genome sequence of the pathogenic fungus Scedosporium apiospermum.</title>
        <authorList>
            <person name="Vandeputte P."/>
            <person name="Ghamrawi S."/>
            <person name="Rechenmann M."/>
            <person name="Iltis A."/>
            <person name="Giraud S."/>
            <person name="Fleury M."/>
            <person name="Thornton C."/>
            <person name="Delhaes L."/>
            <person name="Meyer W."/>
            <person name="Papon N."/>
            <person name="Bouchara J.P."/>
        </authorList>
    </citation>
    <scope>NUCLEOTIDE SEQUENCE [LARGE SCALE GENOMIC DNA]</scope>
    <source>
        <strain evidence="4 5">IHEM 14462</strain>
    </source>
</reference>
<feature type="region of interest" description="Disordered" evidence="3">
    <location>
        <begin position="142"/>
        <end position="195"/>
    </location>
</feature>
<dbReference type="KEGG" id="sapo:SAPIO_CDS3186"/>
<keyword evidence="2" id="KW-0378">Hydrolase</keyword>
<dbReference type="HOGENOM" id="CLU_120606_0_0_1"/>